<accession>A0A4Y7PLZ9</accession>
<dbReference type="Proteomes" id="UP000294933">
    <property type="component" value="Unassembled WGS sequence"/>
</dbReference>
<evidence type="ECO:0000313" key="3">
    <source>
        <dbReference type="Proteomes" id="UP000294933"/>
    </source>
</evidence>
<keyword evidence="3" id="KW-1185">Reference proteome</keyword>
<dbReference type="STRING" id="50990.A0A4Y7PLZ9"/>
<reference evidence="2 3" key="1">
    <citation type="submission" date="2018-06" db="EMBL/GenBank/DDBJ databases">
        <title>A transcriptomic atlas of mushroom development highlights an independent origin of complex multicellularity.</title>
        <authorList>
            <consortium name="DOE Joint Genome Institute"/>
            <person name="Krizsan K."/>
            <person name="Almasi E."/>
            <person name="Merenyi Z."/>
            <person name="Sahu N."/>
            <person name="Viragh M."/>
            <person name="Koszo T."/>
            <person name="Mondo S."/>
            <person name="Kiss B."/>
            <person name="Balint B."/>
            <person name="Kues U."/>
            <person name="Barry K."/>
            <person name="Hegedus J.C."/>
            <person name="Henrissat B."/>
            <person name="Johnson J."/>
            <person name="Lipzen A."/>
            <person name="Ohm R."/>
            <person name="Nagy I."/>
            <person name="Pangilinan J."/>
            <person name="Yan J."/>
            <person name="Xiong Y."/>
            <person name="Grigoriev I.V."/>
            <person name="Hibbett D.S."/>
            <person name="Nagy L.G."/>
        </authorList>
    </citation>
    <scope>NUCLEOTIDE SEQUENCE [LARGE SCALE GENOMIC DNA]</scope>
    <source>
        <strain evidence="2 3">SZMC22713</strain>
    </source>
</reference>
<protein>
    <submittedName>
        <fullName evidence="2">Uncharacterized protein</fullName>
    </submittedName>
</protein>
<dbReference type="AlphaFoldDB" id="A0A4Y7PLZ9"/>
<gene>
    <name evidence="2" type="ORF">BD410DRAFT_889012</name>
</gene>
<dbReference type="VEuPathDB" id="FungiDB:BD410DRAFT_889012"/>
<evidence type="ECO:0000313" key="2">
    <source>
        <dbReference type="EMBL" id="TDL16417.1"/>
    </source>
</evidence>
<evidence type="ECO:0000256" key="1">
    <source>
        <dbReference type="SAM" id="MobiDB-lite"/>
    </source>
</evidence>
<dbReference type="EMBL" id="ML170244">
    <property type="protein sequence ID" value="TDL16417.1"/>
    <property type="molecule type" value="Genomic_DNA"/>
</dbReference>
<feature type="region of interest" description="Disordered" evidence="1">
    <location>
        <begin position="135"/>
        <end position="156"/>
    </location>
</feature>
<name>A0A4Y7PLZ9_9AGAM</name>
<sequence>MRKTDSGYVAVGYSNGIDPRTNGPSRPKGDCSNFETFIIRLEKNQVGFVKSFTDLITSGLSPLKATMKELQLRKVHIYPWFHEEVKESFGRQDALKITKIAGSAPVATRHFHPSTCAICAISTLRRIAKPSKASRPDLRRSHFAKPPPLGDPVRTTNMGYPPTTIIIIDTSRDTITNISSRVRLLRNYRDLNLSAQWFRALRGHQRRGLPDRATLDNTQIRCAERESQSLENWKSAGDVGSLTRRATVIYSGKVRVKEGMAWNAGIMQTVMRTLEAMVRIWSGSLIQILGYTWRYAKRYRKTLFARRLRIHRRALAQIRLEFELSNVKLPPELFELLDRMPSQI</sequence>
<organism evidence="2 3">
    <name type="scientific">Rickenella mellea</name>
    <dbReference type="NCBI Taxonomy" id="50990"/>
    <lineage>
        <taxon>Eukaryota</taxon>
        <taxon>Fungi</taxon>
        <taxon>Dikarya</taxon>
        <taxon>Basidiomycota</taxon>
        <taxon>Agaricomycotina</taxon>
        <taxon>Agaricomycetes</taxon>
        <taxon>Hymenochaetales</taxon>
        <taxon>Rickenellaceae</taxon>
        <taxon>Rickenella</taxon>
    </lineage>
</organism>
<dbReference type="OrthoDB" id="361020at2759"/>
<proteinExistence type="predicted"/>